<sequence length="1420" mass="168988">MKNKKKLYKYKSEINNKNMVNSFEKKNTYKMTTNEKEENKTTNICDNELCEILSSDESNEFIYEKNDDFIIVELISYICGNSKILSFYPCTNNNSGKNKYLYHFYKKKKIKLYLCLNTKNNEVYIYQVQRKYVENKNTDNKNYTINKIPLYSQKSNESVKIVGEIKIGNTLQNNKNYNISSLNNIEIKKENKKNLTNLEKKICITKLFDSVNCSYDISTVEYSKLENTDTQILDSLKSILEKKLNKNQKVVEYNIDSQKQNKNLIAEELDYQNNNDHILYVKKNDMIHKNSINLKSENKQDKTNVNNKEIKLLYLNFHEPAHIFMNHFFRINQDNEENSVKEITGFLKDEKYEYIEKEHLKKSKRKKYSPIFGKIKSEALPCNILENYQSDISICSTNLFFSDTEVITKENGGNGKVKEENGGKEEDKYKKNNKKNNIMPLKRNNLKIKWLLLNLNLKKEEEVLIQKYVMFKKISLQKMSKELHDHDISNIWTYQNKRKSPFRKKKKKKKKNVPENSCNIKFPDKTQDKENENESTVTFKNNTQQYTNNITSSFSYKHLLEDKENGINKTKGINIYNTDNKIDFDNACYIQNYHNNDDNIYILKEQTNKNEMADYEKTNIIQNIESNSVGLEKETNIKMSIKHQLEECPNNYHGKSVCYSEMNVLETNNFEKKISKKRKIEKDQLYCDNKNNNTCLNFENLVKNGKSDLTISESTKHITYKECNDAHNPNTRSNNSTDSSYDNKNNESIEEIIPDQFNLIQFNNSEQNILENCSEKQITNVDVINRSMDYRNRANIMENDENGENDENDEHDENEKSFFLKQKVNNILDIIKIIYTNSIRIKYFENLKLYIGLYKNYTNIEKTKLEFLETEKSIDIKILNWYINEKMVEKKNVWQLNNYKIDDCSLFRLNKFKYIDDSIIDFFNNYIYFYILNRNNNNDGCKIENDKKNDIYIFNTFFYKKIELYDDTSKAYLNTNRWIKKLNKKIYEYKYVFVPININNKHWSLVLIYFPFSDSNQDKNTEYSSNIIKNEEKYKKYYPLYTKKIYDKDVIDNVQENISSAVFRNTLDDSDRIINIDINLNSQYNKERNIFSKYRSKSLDSYFLNDQKYCIQGYNKNNVIKHSFKTIGKKHKDLTDLFEKCIAKHDEKKLGRKKMISGYLSDRNDHELSYISISDSSENCKNKKTNLSINTNEQNSKEWKNENNIEEEKLVYMIYLDSLFPSTKGNTILEKLKKYIEHLFHRDYIKKEKRKKKKNNNILSNSGGNSDSSSHTYHNNRSGNESNEPKIFFKFVYPNIIPKQNNTYDCGIYIIYFILHLCLNIHLIETDLINPFNKYIQTKYSDAKYTFNCSPQNSSKNSYAQIYPNNASPWFDHKDICTKRKQMKKMLLYMKDVINWKSEKHIENLNLLFLMNCNDKNQRN</sequence>
<dbReference type="EMBL" id="LT160032">
    <property type="protein sequence ID" value="CXI79588.1"/>
    <property type="molecule type" value="Genomic_DNA"/>
</dbReference>
<evidence type="ECO:0000259" key="6">
    <source>
        <dbReference type="PROSITE" id="PS50600"/>
    </source>
</evidence>
<dbReference type="PANTHER" id="PTHR46915">
    <property type="entry name" value="UBIQUITIN-LIKE PROTEASE 4-RELATED"/>
    <property type="match status" value="1"/>
</dbReference>
<feature type="region of interest" description="Disordered" evidence="5">
    <location>
        <begin position="722"/>
        <end position="744"/>
    </location>
</feature>
<dbReference type="InterPro" id="IPR003653">
    <property type="entry name" value="Peptidase_C48_C"/>
</dbReference>
<keyword evidence="4" id="KW-0788">Thiol protease</keyword>
<feature type="domain" description="Ubiquitin-like protease family profile" evidence="6">
    <location>
        <begin position="886"/>
        <end position="1317"/>
    </location>
</feature>
<dbReference type="Gene3D" id="1.10.418.20">
    <property type="match status" value="1"/>
</dbReference>
<feature type="region of interest" description="Disordered" evidence="5">
    <location>
        <begin position="1248"/>
        <end position="1281"/>
    </location>
</feature>
<feature type="compositionally biased region" description="Basic and acidic residues" evidence="5">
    <location>
        <begin position="522"/>
        <end position="532"/>
    </location>
</feature>
<dbReference type="VEuPathDB" id="PlasmoDB:PBANKA_1228500"/>
<protein>
    <submittedName>
        <fullName evidence="7">Sentrin-specific protease 2, putative</fullName>
    </submittedName>
</protein>
<feature type="compositionally biased region" description="Basic residues" evidence="5">
    <location>
        <begin position="499"/>
        <end position="511"/>
    </location>
</feature>
<evidence type="ECO:0000256" key="2">
    <source>
        <dbReference type="ARBA" id="ARBA00022670"/>
    </source>
</evidence>
<evidence type="ECO:0000256" key="3">
    <source>
        <dbReference type="ARBA" id="ARBA00022801"/>
    </source>
</evidence>
<feature type="compositionally biased region" description="Polar residues" evidence="5">
    <location>
        <begin position="727"/>
        <end position="743"/>
    </location>
</feature>
<keyword evidence="3" id="KW-0378">Hydrolase</keyword>
<evidence type="ECO:0000256" key="4">
    <source>
        <dbReference type="ARBA" id="ARBA00022807"/>
    </source>
</evidence>
<accession>A0A0Y9YMR5</accession>
<feature type="compositionally biased region" description="Basic and acidic residues" evidence="5">
    <location>
        <begin position="416"/>
        <end position="430"/>
    </location>
</feature>
<feature type="region of interest" description="Disordered" evidence="5">
    <location>
        <begin position="412"/>
        <end position="432"/>
    </location>
</feature>
<dbReference type="Gene3D" id="3.30.310.130">
    <property type="entry name" value="Ubiquitin-related"/>
    <property type="match status" value="1"/>
</dbReference>
<feature type="region of interest" description="Disordered" evidence="5">
    <location>
        <begin position="499"/>
        <end position="532"/>
    </location>
</feature>
<name>A0A0Y9YMR5_PLABE</name>
<evidence type="ECO:0000256" key="5">
    <source>
        <dbReference type="SAM" id="MobiDB-lite"/>
    </source>
</evidence>
<dbReference type="GO" id="GO:0016926">
    <property type="term" value="P:protein desumoylation"/>
    <property type="evidence" value="ECO:0007669"/>
    <property type="project" value="UniProtKB-ARBA"/>
</dbReference>
<evidence type="ECO:0000256" key="1">
    <source>
        <dbReference type="ARBA" id="ARBA00005234"/>
    </source>
</evidence>
<dbReference type="GO" id="GO:0006508">
    <property type="term" value="P:proteolysis"/>
    <property type="evidence" value="ECO:0007669"/>
    <property type="project" value="UniProtKB-KW"/>
</dbReference>
<evidence type="ECO:0000313" key="8">
    <source>
        <dbReference type="Proteomes" id="UP000069549"/>
    </source>
</evidence>
<dbReference type="PANTHER" id="PTHR46915:SF2">
    <property type="entry name" value="UBIQUITIN-LIKE PROTEASE 4"/>
    <property type="match status" value="1"/>
</dbReference>
<dbReference type="InterPro" id="IPR038765">
    <property type="entry name" value="Papain-like_cys_pep_sf"/>
</dbReference>
<keyword evidence="2 7" id="KW-0645">Protease</keyword>
<comment type="similarity">
    <text evidence="1">Belongs to the peptidase C48 family.</text>
</comment>
<reference evidence="7 8" key="1">
    <citation type="submission" date="2016-02" db="EMBL/GenBank/DDBJ databases">
        <authorList>
            <consortium name="Pathogen Informatics"/>
        </authorList>
    </citation>
    <scope>NUCLEOTIDE SEQUENCE [LARGE SCALE GENOMIC DNA]</scope>
    <source>
        <strain evidence="7 8">K173</strain>
    </source>
</reference>
<dbReference type="Proteomes" id="UP000069549">
    <property type="component" value="Chromosome 12"/>
</dbReference>
<dbReference type="PROSITE" id="PS50600">
    <property type="entry name" value="ULP_PROTEASE"/>
    <property type="match status" value="1"/>
</dbReference>
<dbReference type="GO" id="GO:0008234">
    <property type="term" value="F:cysteine-type peptidase activity"/>
    <property type="evidence" value="ECO:0007669"/>
    <property type="project" value="UniProtKB-KW"/>
</dbReference>
<feature type="compositionally biased region" description="Low complexity" evidence="5">
    <location>
        <begin position="1256"/>
        <end position="1270"/>
    </location>
</feature>
<proteinExistence type="inferred from homology"/>
<feature type="compositionally biased region" description="Polar residues" evidence="5">
    <location>
        <begin position="1271"/>
        <end position="1281"/>
    </location>
</feature>
<organism evidence="7 8">
    <name type="scientific">Plasmodium berghei</name>
    <dbReference type="NCBI Taxonomy" id="5821"/>
    <lineage>
        <taxon>Eukaryota</taxon>
        <taxon>Sar</taxon>
        <taxon>Alveolata</taxon>
        <taxon>Apicomplexa</taxon>
        <taxon>Aconoidasida</taxon>
        <taxon>Haemosporida</taxon>
        <taxon>Plasmodiidae</taxon>
        <taxon>Plasmodium</taxon>
        <taxon>Plasmodium (Vinckeia)</taxon>
    </lineage>
</organism>
<dbReference type="SUPFAM" id="SSF54001">
    <property type="entry name" value="Cysteine proteinases"/>
    <property type="match status" value="1"/>
</dbReference>
<gene>
    <name evidence="7" type="primary">SENP2</name>
    <name evidence="7" type="ORF">PBK173_000341700</name>
</gene>
<evidence type="ECO:0000313" key="7">
    <source>
        <dbReference type="EMBL" id="CXI79588.1"/>
    </source>
</evidence>